<organism evidence="1 2">
    <name type="scientific">Sphaerodactylus townsendi</name>
    <dbReference type="NCBI Taxonomy" id="933632"/>
    <lineage>
        <taxon>Eukaryota</taxon>
        <taxon>Metazoa</taxon>
        <taxon>Chordata</taxon>
        <taxon>Craniata</taxon>
        <taxon>Vertebrata</taxon>
        <taxon>Euteleostomi</taxon>
        <taxon>Lepidosauria</taxon>
        <taxon>Squamata</taxon>
        <taxon>Bifurcata</taxon>
        <taxon>Gekkota</taxon>
        <taxon>Sphaerodactylidae</taxon>
        <taxon>Sphaerodactylus</taxon>
    </lineage>
</organism>
<proteinExistence type="predicted"/>
<keyword evidence="2" id="KW-1185">Reference proteome</keyword>
<sequence length="167" mass="18912">MDAFQTDATFFVWLLAFAIPALVVLLVLCIGCPDRELDTAAIDDYQYKPHPSGQLETFRVLRRNPSPPWAPAPRQPDLQRLGSFNLTNGKDNESIPSYEKSRNSLGPTDDDENYVPGYIEVRCPDLPKLGTRKHGRYIHRFLKGSVGEYARSLRVSQWQSLGEYVNA</sequence>
<comment type="caution">
    <text evidence="1">The sequence shown here is derived from an EMBL/GenBank/DDBJ whole genome shotgun (WGS) entry which is preliminary data.</text>
</comment>
<evidence type="ECO:0000313" key="2">
    <source>
        <dbReference type="Proteomes" id="UP000827872"/>
    </source>
</evidence>
<evidence type="ECO:0000313" key="1">
    <source>
        <dbReference type="EMBL" id="KAH7996759.1"/>
    </source>
</evidence>
<reference evidence="1" key="1">
    <citation type="submission" date="2021-08" db="EMBL/GenBank/DDBJ databases">
        <title>The first chromosome-level gecko genome reveals the dynamic sex chromosomes of Neotropical dwarf geckos (Sphaerodactylidae: Sphaerodactylus).</title>
        <authorList>
            <person name="Pinto B.J."/>
            <person name="Keating S.E."/>
            <person name="Gamble T."/>
        </authorList>
    </citation>
    <scope>NUCLEOTIDE SEQUENCE</scope>
    <source>
        <strain evidence="1">TG3544</strain>
    </source>
</reference>
<accession>A0ACB8EUX5</accession>
<dbReference type="Proteomes" id="UP000827872">
    <property type="component" value="Linkage Group LG15"/>
</dbReference>
<gene>
    <name evidence="1" type="ORF">K3G42_010814</name>
</gene>
<dbReference type="EMBL" id="CM037628">
    <property type="protein sequence ID" value="KAH7996759.1"/>
    <property type="molecule type" value="Genomic_DNA"/>
</dbReference>
<name>A0ACB8EUX5_9SAUR</name>
<protein>
    <submittedName>
        <fullName evidence="1">Uncharacterized protein</fullName>
    </submittedName>
</protein>